<proteinExistence type="predicted"/>
<sequence length="65" mass="7840">MKRTKPITPFGWAIKRRLAELELDQKEFCRRYDIPVYRLSNLISGTRKAEQYRKLVMEVLDIEEP</sequence>
<evidence type="ECO:0000313" key="2">
    <source>
        <dbReference type="Proteomes" id="UP001589747"/>
    </source>
</evidence>
<accession>A0ABV5KXK3</accession>
<dbReference type="Proteomes" id="UP001589747">
    <property type="component" value="Unassembled WGS sequence"/>
</dbReference>
<gene>
    <name evidence="1" type="ORF">ACFFSY_28715</name>
</gene>
<dbReference type="SUPFAM" id="SSF47413">
    <property type="entry name" value="lambda repressor-like DNA-binding domains"/>
    <property type="match status" value="1"/>
</dbReference>
<dbReference type="EMBL" id="JBHMDO010000047">
    <property type="protein sequence ID" value="MFB9329942.1"/>
    <property type="molecule type" value="Genomic_DNA"/>
</dbReference>
<name>A0ABV5KXK3_9BACL</name>
<reference evidence="1 2" key="1">
    <citation type="submission" date="2024-09" db="EMBL/GenBank/DDBJ databases">
        <authorList>
            <person name="Sun Q."/>
            <person name="Mori K."/>
        </authorList>
    </citation>
    <scope>NUCLEOTIDE SEQUENCE [LARGE SCALE GENOMIC DNA]</scope>
    <source>
        <strain evidence="1 2">TISTR 2452</strain>
    </source>
</reference>
<keyword evidence="2" id="KW-1185">Reference proteome</keyword>
<dbReference type="RefSeq" id="WP_377500671.1">
    <property type="nucleotide sequence ID" value="NZ_JBHMDO010000047.1"/>
</dbReference>
<protein>
    <submittedName>
        <fullName evidence="1">XRE family transcriptional regulator</fullName>
    </submittedName>
</protein>
<evidence type="ECO:0000313" key="1">
    <source>
        <dbReference type="EMBL" id="MFB9329942.1"/>
    </source>
</evidence>
<dbReference type="InterPro" id="IPR010982">
    <property type="entry name" value="Lambda_DNA-bd_dom_sf"/>
</dbReference>
<organism evidence="1 2">
    <name type="scientific">Paenibacillus aurantiacus</name>
    <dbReference type="NCBI Taxonomy" id="1936118"/>
    <lineage>
        <taxon>Bacteria</taxon>
        <taxon>Bacillati</taxon>
        <taxon>Bacillota</taxon>
        <taxon>Bacilli</taxon>
        <taxon>Bacillales</taxon>
        <taxon>Paenibacillaceae</taxon>
        <taxon>Paenibacillus</taxon>
    </lineage>
</organism>
<comment type="caution">
    <text evidence="1">The sequence shown here is derived from an EMBL/GenBank/DDBJ whole genome shotgun (WGS) entry which is preliminary data.</text>
</comment>